<evidence type="ECO:0000313" key="2">
    <source>
        <dbReference type="Proteomes" id="UP001165267"/>
    </source>
</evidence>
<dbReference type="RefSeq" id="WP_257512464.1">
    <property type="nucleotide sequence ID" value="NZ_JANKHG010000018.1"/>
</dbReference>
<name>A0ABT1XK54_9BURK</name>
<evidence type="ECO:0000313" key="1">
    <source>
        <dbReference type="EMBL" id="MCR2747241.1"/>
    </source>
</evidence>
<dbReference type="InterPro" id="IPR009335">
    <property type="entry name" value="T3SS_HrpE/ATPase_suE"/>
</dbReference>
<protein>
    <recommendedName>
        <fullName evidence="3">Flagellar assembly protein FliH/Type III secretion system HrpE domain-containing protein</fullName>
    </recommendedName>
</protein>
<organism evidence="1 2">
    <name type="scientific">Limnobacter parvus</name>
    <dbReference type="NCBI Taxonomy" id="2939690"/>
    <lineage>
        <taxon>Bacteria</taxon>
        <taxon>Pseudomonadati</taxon>
        <taxon>Pseudomonadota</taxon>
        <taxon>Betaproteobacteria</taxon>
        <taxon>Burkholderiales</taxon>
        <taxon>Burkholderiaceae</taxon>
        <taxon>Limnobacter</taxon>
    </lineage>
</organism>
<sequence>MLKLLRRVEFPDQLQAAAPLIKASLLRHVSDYHSIVHQANLEAQHIVSEAREEAKHIRESARQEALGELQKELKSIASLFAAEVVGYRQRATSVCLEICTALLENMMGECDEKSKMRLLIVALLERSHSARELTLQAHPDQLALVERTLMDVLGGQLNYRKCTVQSNEELGLFELNITTANGAQIIVSIENLMHMYQEEIDSLKPEIQRAFQGTGEVNEVAT</sequence>
<proteinExistence type="predicted"/>
<reference evidence="1" key="1">
    <citation type="submission" date="2022-07" db="EMBL/GenBank/DDBJ databases">
        <authorList>
            <person name="Xamxidin M."/>
        </authorList>
    </citation>
    <scope>NUCLEOTIDE SEQUENCE</scope>
    <source>
        <strain evidence="1">YS8-69</strain>
    </source>
</reference>
<dbReference type="Pfam" id="PF06188">
    <property type="entry name" value="HrpE"/>
    <property type="match status" value="1"/>
</dbReference>
<dbReference type="Proteomes" id="UP001165267">
    <property type="component" value="Unassembled WGS sequence"/>
</dbReference>
<keyword evidence="2" id="KW-1185">Reference proteome</keyword>
<dbReference type="Gene3D" id="1.20.5.620">
    <property type="entry name" value="F1F0 ATP synthase subunit B, membrane domain"/>
    <property type="match status" value="1"/>
</dbReference>
<dbReference type="EMBL" id="JANKHG010000018">
    <property type="protein sequence ID" value="MCR2747241.1"/>
    <property type="molecule type" value="Genomic_DNA"/>
</dbReference>
<accession>A0ABT1XK54</accession>
<evidence type="ECO:0008006" key="3">
    <source>
        <dbReference type="Google" id="ProtNLM"/>
    </source>
</evidence>
<gene>
    <name evidence="1" type="ORF">NSP04_11330</name>
</gene>
<comment type="caution">
    <text evidence="1">The sequence shown here is derived from an EMBL/GenBank/DDBJ whole genome shotgun (WGS) entry which is preliminary data.</text>
</comment>